<name>A0A377GYC9_9FUSO</name>
<dbReference type="PROSITE" id="PS51257">
    <property type="entry name" value="PROKAR_LIPOPROTEIN"/>
    <property type="match status" value="1"/>
</dbReference>
<dbReference type="AlphaFoldDB" id="A0A377GYC9"/>
<gene>
    <name evidence="1" type="ORF">NCTC10723_01453</name>
</gene>
<protein>
    <recommendedName>
        <fullName evidence="3">DUF4878 domain-containing protein</fullName>
    </recommendedName>
</protein>
<evidence type="ECO:0000313" key="2">
    <source>
        <dbReference type="Proteomes" id="UP000255328"/>
    </source>
</evidence>
<keyword evidence="2" id="KW-1185">Reference proteome</keyword>
<accession>A0A377GYC9</accession>
<organism evidence="1 2">
    <name type="scientific">Fusobacterium necrogenes</name>
    <dbReference type="NCBI Taxonomy" id="858"/>
    <lineage>
        <taxon>Bacteria</taxon>
        <taxon>Fusobacteriati</taxon>
        <taxon>Fusobacteriota</taxon>
        <taxon>Fusobacteriia</taxon>
        <taxon>Fusobacteriales</taxon>
        <taxon>Fusobacteriaceae</taxon>
        <taxon>Fusobacterium</taxon>
    </lineage>
</organism>
<sequence>MLLMKRIFIFIITSVFIIGCSNIGKKEEVTLEEKAALIIFIEEIKSSLKNGETTFLEQSLISNMGNNFLKEEIQNIDFSKINIFNSKPEFLKNKAMNVVALNIQTTTIYFDVEYVLKNKKWKINKFKERRK</sequence>
<dbReference type="EMBL" id="UGGU01000003">
    <property type="protein sequence ID" value="STO31989.1"/>
    <property type="molecule type" value="Genomic_DNA"/>
</dbReference>
<evidence type="ECO:0008006" key="3">
    <source>
        <dbReference type="Google" id="ProtNLM"/>
    </source>
</evidence>
<proteinExistence type="predicted"/>
<reference evidence="1 2" key="1">
    <citation type="submission" date="2018-06" db="EMBL/GenBank/DDBJ databases">
        <authorList>
            <consortium name="Pathogen Informatics"/>
            <person name="Doyle S."/>
        </authorList>
    </citation>
    <scope>NUCLEOTIDE SEQUENCE [LARGE SCALE GENOMIC DNA]</scope>
    <source>
        <strain evidence="1 2">NCTC10723</strain>
    </source>
</reference>
<evidence type="ECO:0000313" key="1">
    <source>
        <dbReference type="EMBL" id="STO31989.1"/>
    </source>
</evidence>
<dbReference type="Proteomes" id="UP000255328">
    <property type="component" value="Unassembled WGS sequence"/>
</dbReference>